<evidence type="ECO:0000313" key="3">
    <source>
        <dbReference type="EMBL" id="KAK9299920.1"/>
    </source>
</evidence>
<evidence type="ECO:0000313" key="4">
    <source>
        <dbReference type="Proteomes" id="UP001432146"/>
    </source>
</evidence>
<dbReference type="GO" id="GO:0003824">
    <property type="term" value="F:catalytic activity"/>
    <property type="evidence" value="ECO:0007669"/>
    <property type="project" value="InterPro"/>
</dbReference>
<sequence>MLWNATSVLNKKPEFQKFLHDQHIDIAIITETWLSSGIPFSLQNFHINRNDRTNNPDKHPRGGVLIALNNRIPTEDHPQPTSSVVETTAVKVKAAYVSRKHRITPEELDQITYKTSYNMYITGGDFNAKHHLWNNANKTNKQTNKQTKRTHTQKPPGNSPIPNPLLARLHLQTIKLPPIKPGSILDEHTLRTNHNNRRRPFIQPPGNHSPNPH</sequence>
<feature type="region of interest" description="Disordered" evidence="1">
    <location>
        <begin position="139"/>
        <end position="164"/>
    </location>
</feature>
<keyword evidence="4" id="KW-1185">Reference proteome</keyword>
<evidence type="ECO:0000259" key="2">
    <source>
        <dbReference type="Pfam" id="PF14529"/>
    </source>
</evidence>
<reference evidence="3 4" key="1">
    <citation type="submission" date="2024-05" db="EMBL/GenBank/DDBJ databases">
        <title>The nuclear and mitochondrial genome assemblies of Tetragonisca angustula (Apidae: Meliponini), a tiny yet remarkable pollinator in the Neotropics.</title>
        <authorList>
            <person name="Ferrari R."/>
            <person name="Ricardo P.C."/>
            <person name="Dias F.C."/>
            <person name="Araujo N.S."/>
            <person name="Soares D.O."/>
            <person name="Zhou Q.-S."/>
            <person name="Zhu C.-D."/>
            <person name="Coutinho L."/>
            <person name="Airas M.C."/>
            <person name="Batista T.M."/>
        </authorList>
    </citation>
    <scope>NUCLEOTIDE SEQUENCE [LARGE SCALE GENOMIC DNA]</scope>
    <source>
        <strain evidence="3">ASF017062</strain>
        <tissue evidence="3">Abdomen</tissue>
    </source>
</reference>
<dbReference type="AlphaFoldDB" id="A0AAW0ZQL1"/>
<protein>
    <recommendedName>
        <fullName evidence="2">Endonuclease/exonuclease/phosphatase domain-containing protein</fullName>
    </recommendedName>
</protein>
<accession>A0AAW0ZQL1</accession>
<dbReference type="Gene3D" id="3.60.10.10">
    <property type="entry name" value="Endonuclease/exonuclease/phosphatase"/>
    <property type="match status" value="1"/>
</dbReference>
<organism evidence="3 4">
    <name type="scientific">Tetragonisca angustula</name>
    <dbReference type="NCBI Taxonomy" id="166442"/>
    <lineage>
        <taxon>Eukaryota</taxon>
        <taxon>Metazoa</taxon>
        <taxon>Ecdysozoa</taxon>
        <taxon>Arthropoda</taxon>
        <taxon>Hexapoda</taxon>
        <taxon>Insecta</taxon>
        <taxon>Pterygota</taxon>
        <taxon>Neoptera</taxon>
        <taxon>Endopterygota</taxon>
        <taxon>Hymenoptera</taxon>
        <taxon>Apocrita</taxon>
        <taxon>Aculeata</taxon>
        <taxon>Apoidea</taxon>
        <taxon>Anthophila</taxon>
        <taxon>Apidae</taxon>
        <taxon>Tetragonisca</taxon>
    </lineage>
</organism>
<dbReference type="InterPro" id="IPR036691">
    <property type="entry name" value="Endo/exonu/phosph_ase_sf"/>
</dbReference>
<comment type="caution">
    <text evidence="3">The sequence shown here is derived from an EMBL/GenBank/DDBJ whole genome shotgun (WGS) entry which is preliminary data.</text>
</comment>
<proteinExistence type="predicted"/>
<dbReference type="Proteomes" id="UP001432146">
    <property type="component" value="Unassembled WGS sequence"/>
</dbReference>
<gene>
    <name evidence="3" type="ORF">QLX08_007223</name>
</gene>
<dbReference type="SUPFAM" id="SSF56219">
    <property type="entry name" value="DNase I-like"/>
    <property type="match status" value="1"/>
</dbReference>
<dbReference type="EMBL" id="JAWNGG020000137">
    <property type="protein sequence ID" value="KAK9299920.1"/>
    <property type="molecule type" value="Genomic_DNA"/>
</dbReference>
<feature type="domain" description="Endonuclease/exonuclease/phosphatase" evidence="2">
    <location>
        <begin position="94"/>
        <end position="141"/>
    </location>
</feature>
<dbReference type="InterPro" id="IPR005135">
    <property type="entry name" value="Endo/exonuclease/phosphatase"/>
</dbReference>
<evidence type="ECO:0000256" key="1">
    <source>
        <dbReference type="SAM" id="MobiDB-lite"/>
    </source>
</evidence>
<name>A0AAW0ZQL1_9HYME</name>
<dbReference type="Pfam" id="PF14529">
    <property type="entry name" value="Exo_endo_phos_2"/>
    <property type="match status" value="1"/>
</dbReference>